<evidence type="ECO:0000313" key="2">
    <source>
        <dbReference type="EMBL" id="KAJ8050352.1"/>
    </source>
</evidence>
<organism evidence="2 3">
    <name type="scientific">Holothuria leucospilota</name>
    <name type="common">Black long sea cucumber</name>
    <name type="synonym">Mertensiothuria leucospilota</name>
    <dbReference type="NCBI Taxonomy" id="206669"/>
    <lineage>
        <taxon>Eukaryota</taxon>
        <taxon>Metazoa</taxon>
        <taxon>Echinodermata</taxon>
        <taxon>Eleutherozoa</taxon>
        <taxon>Echinozoa</taxon>
        <taxon>Holothuroidea</taxon>
        <taxon>Aspidochirotacea</taxon>
        <taxon>Aspidochirotida</taxon>
        <taxon>Holothuriidae</taxon>
        <taxon>Holothuria</taxon>
    </lineage>
</organism>
<dbReference type="EMBL" id="JAIZAY010000001">
    <property type="protein sequence ID" value="KAJ8050352.1"/>
    <property type="molecule type" value="Genomic_DNA"/>
</dbReference>
<evidence type="ECO:0000313" key="3">
    <source>
        <dbReference type="Proteomes" id="UP001152320"/>
    </source>
</evidence>
<gene>
    <name evidence="2" type="ORF">HOLleu_03519</name>
</gene>
<sequence length="106" mass="11959">MGGKKREILLPNHASIIFMYIIVGVDPTLTPLYRWDSEGNVTTQDESIEASTALSSDDESFPPEPPGKTVKSRNRDEMRDILVESQQNLEETLITIHKKRTVATPY</sequence>
<name>A0A9Q1HHN4_HOLLE</name>
<evidence type="ECO:0000256" key="1">
    <source>
        <dbReference type="SAM" id="MobiDB-lite"/>
    </source>
</evidence>
<dbReference type="Proteomes" id="UP001152320">
    <property type="component" value="Chromosome 1"/>
</dbReference>
<protein>
    <submittedName>
        <fullName evidence="2">Uncharacterized protein</fullName>
    </submittedName>
</protein>
<proteinExistence type="predicted"/>
<accession>A0A9Q1HHN4</accession>
<reference evidence="2" key="1">
    <citation type="submission" date="2021-10" db="EMBL/GenBank/DDBJ databases">
        <title>Tropical sea cucumber genome reveals ecological adaptation and Cuvierian tubules defense mechanism.</title>
        <authorList>
            <person name="Chen T."/>
        </authorList>
    </citation>
    <scope>NUCLEOTIDE SEQUENCE</scope>
    <source>
        <strain evidence="2">Nanhai2018</strain>
        <tissue evidence="2">Muscle</tissue>
    </source>
</reference>
<feature type="compositionally biased region" description="Polar residues" evidence="1">
    <location>
        <begin position="40"/>
        <end position="54"/>
    </location>
</feature>
<comment type="caution">
    <text evidence="2">The sequence shown here is derived from an EMBL/GenBank/DDBJ whole genome shotgun (WGS) entry which is preliminary data.</text>
</comment>
<feature type="region of interest" description="Disordered" evidence="1">
    <location>
        <begin position="40"/>
        <end position="76"/>
    </location>
</feature>
<dbReference type="AlphaFoldDB" id="A0A9Q1HHN4"/>
<keyword evidence="3" id="KW-1185">Reference proteome</keyword>